<dbReference type="SMART" id="SM00852">
    <property type="entry name" value="MoCF_biosynth"/>
    <property type="match status" value="1"/>
</dbReference>
<dbReference type="RefSeq" id="WP_156203036.1">
    <property type="nucleotide sequence ID" value="NZ_CP046457.1"/>
</dbReference>
<gene>
    <name evidence="11" type="ORF">SYNTR_0514</name>
</gene>
<proteinExistence type="inferred from homology"/>
<keyword evidence="6 9" id="KW-0500">Molybdenum</keyword>
<evidence type="ECO:0000256" key="5">
    <source>
        <dbReference type="ARBA" id="ARBA00021108"/>
    </source>
</evidence>
<reference evidence="12" key="1">
    <citation type="journal article" date="2019" name="Microbiology">
        <title>Complete Genome Sequence of an Uncultured Bacterium of the Candidate Phylum Bipolaricaulota.</title>
        <authorList>
            <person name="Kadnikov V.V."/>
            <person name="Mardanov A.V."/>
            <person name="Beletsky A.V."/>
            <person name="Frank Y.A."/>
            <person name="Karnachuk O.V."/>
            <person name="Ravin N.V."/>
        </authorList>
    </citation>
    <scope>NUCLEOTIDE SEQUENCE [LARGE SCALE GENOMIC DNA]</scope>
</reference>
<dbReference type="InterPro" id="IPR005110">
    <property type="entry name" value="MoeA_linker/N"/>
</dbReference>
<keyword evidence="12" id="KW-1185">Reference proteome</keyword>
<evidence type="ECO:0000256" key="8">
    <source>
        <dbReference type="ARBA" id="ARBA00047317"/>
    </source>
</evidence>
<dbReference type="InterPro" id="IPR005111">
    <property type="entry name" value="MoeA_C_domain_IV"/>
</dbReference>
<keyword evidence="7 9" id="KW-0501">Molybdenum cofactor biosynthesis</keyword>
<dbReference type="InterPro" id="IPR036425">
    <property type="entry name" value="MoaB/Mog-like_dom_sf"/>
</dbReference>
<name>A0A6I6D9G9_9FIRM</name>
<dbReference type="InterPro" id="IPR036135">
    <property type="entry name" value="MoeA_linker/N_sf"/>
</dbReference>
<evidence type="ECO:0000256" key="2">
    <source>
        <dbReference type="ARBA" id="ARBA00005046"/>
    </source>
</evidence>
<dbReference type="Proteomes" id="UP000426444">
    <property type="component" value="Chromosome"/>
</dbReference>
<dbReference type="InterPro" id="IPR036688">
    <property type="entry name" value="MoeA_C_domain_IV_sf"/>
</dbReference>
<dbReference type="NCBIfam" id="TIGR00177">
    <property type="entry name" value="molyb_syn"/>
    <property type="match status" value="1"/>
</dbReference>
<dbReference type="SUPFAM" id="SSF63882">
    <property type="entry name" value="MoeA N-terminal region -like"/>
    <property type="match status" value="1"/>
</dbReference>
<dbReference type="Gene3D" id="3.40.980.10">
    <property type="entry name" value="MoaB/Mog-like domain"/>
    <property type="match status" value="1"/>
</dbReference>
<dbReference type="PANTHER" id="PTHR10192:SF5">
    <property type="entry name" value="GEPHYRIN"/>
    <property type="match status" value="1"/>
</dbReference>
<dbReference type="Pfam" id="PF03453">
    <property type="entry name" value="MoeA_N"/>
    <property type="match status" value="1"/>
</dbReference>
<dbReference type="EC" id="2.10.1.1" evidence="4 9"/>
<dbReference type="Pfam" id="PF00994">
    <property type="entry name" value="MoCF_biosynth"/>
    <property type="match status" value="1"/>
</dbReference>
<dbReference type="SUPFAM" id="SSF53218">
    <property type="entry name" value="Molybdenum cofactor biosynthesis proteins"/>
    <property type="match status" value="1"/>
</dbReference>
<dbReference type="GO" id="GO:0006777">
    <property type="term" value="P:Mo-molybdopterin cofactor biosynthetic process"/>
    <property type="evidence" value="ECO:0007669"/>
    <property type="project" value="UniProtKB-UniRule"/>
</dbReference>
<dbReference type="GO" id="GO:0046872">
    <property type="term" value="F:metal ion binding"/>
    <property type="evidence" value="ECO:0007669"/>
    <property type="project" value="UniProtKB-UniRule"/>
</dbReference>
<protein>
    <recommendedName>
        <fullName evidence="5 9">Molybdopterin molybdenumtransferase</fullName>
        <ecNumber evidence="4 9">2.10.1.1</ecNumber>
    </recommendedName>
</protein>
<dbReference type="Gene3D" id="2.170.190.11">
    <property type="entry name" value="Molybdopterin biosynthesis moea protein, domain 3"/>
    <property type="match status" value="1"/>
</dbReference>
<evidence type="ECO:0000313" key="11">
    <source>
        <dbReference type="EMBL" id="QGT99107.1"/>
    </source>
</evidence>
<keyword evidence="9" id="KW-0460">Magnesium</keyword>
<feature type="domain" description="MoaB/Mog" evidence="10">
    <location>
        <begin position="186"/>
        <end position="325"/>
    </location>
</feature>
<keyword evidence="9" id="KW-0479">Metal-binding</keyword>
<keyword evidence="9 11" id="KW-0808">Transferase</keyword>
<dbReference type="OrthoDB" id="9804758at2"/>
<comment type="similarity">
    <text evidence="3 9">Belongs to the MoeA family.</text>
</comment>
<evidence type="ECO:0000256" key="9">
    <source>
        <dbReference type="RuleBase" id="RU365090"/>
    </source>
</evidence>
<dbReference type="InterPro" id="IPR038987">
    <property type="entry name" value="MoeA-like"/>
</dbReference>
<evidence type="ECO:0000256" key="3">
    <source>
        <dbReference type="ARBA" id="ARBA00010763"/>
    </source>
</evidence>
<dbReference type="Gene3D" id="2.40.340.10">
    <property type="entry name" value="MoeA, C-terminal, domain IV"/>
    <property type="match status" value="1"/>
</dbReference>
<sequence length="403" mass="43672">MGEFLKVVNYKDAIKLIKDNLPLKKTKTVTLLDSLNHVLAQDVVSTEDIPAFNRSTVDGYAVKAEDTYGGSESSPQFLDFKGSLQIDQESVIKINSNECLWIPTGGMLPVGADAVVMVEYTEKLGDDTVLIFKPVSPSENVIQKGEDVNKKQTIFTSGINIKPQDIGVLASVGITSLQVYEKYKIGIISTGDEIVPIEQKPELGQIRDINSYTIASALKKIGNTLRLYPIAKDDYNELKLSIEKALSENDLLIMSGGSSVGTMDLTLDVLLSFEEAQMLFHGVAVKPGKPTMVVKIGDKIVIGLPGHPVSALMMLYILCLPILGVSSINTIEAVIDINLPSQAGRDDFIPVKLIQTESGTTATPLIGKSGLMTLLSNADGYIHIEAEQQGVIKGELVKVYKFN</sequence>
<evidence type="ECO:0000256" key="4">
    <source>
        <dbReference type="ARBA" id="ARBA00013269"/>
    </source>
</evidence>
<dbReference type="KEGG" id="salq:SYNTR_0514"/>
<evidence type="ECO:0000256" key="6">
    <source>
        <dbReference type="ARBA" id="ARBA00022505"/>
    </source>
</evidence>
<dbReference type="EMBL" id="CP046457">
    <property type="protein sequence ID" value="QGT99107.1"/>
    <property type="molecule type" value="Genomic_DNA"/>
</dbReference>
<comment type="cofactor">
    <cofactor evidence="9">
        <name>Mg(2+)</name>
        <dbReference type="ChEBI" id="CHEBI:18420"/>
    </cofactor>
</comment>
<accession>A0A6I6D9G9</accession>
<dbReference type="AlphaFoldDB" id="A0A6I6D9G9"/>
<comment type="function">
    <text evidence="1 9">Catalyzes the insertion of molybdate into adenylated molybdopterin with the concomitant release of AMP.</text>
</comment>
<dbReference type="Pfam" id="PF03454">
    <property type="entry name" value="MoeA_C"/>
    <property type="match status" value="1"/>
</dbReference>
<evidence type="ECO:0000256" key="1">
    <source>
        <dbReference type="ARBA" id="ARBA00002901"/>
    </source>
</evidence>
<evidence type="ECO:0000256" key="7">
    <source>
        <dbReference type="ARBA" id="ARBA00023150"/>
    </source>
</evidence>
<dbReference type="PANTHER" id="PTHR10192">
    <property type="entry name" value="MOLYBDOPTERIN BIOSYNTHESIS PROTEIN"/>
    <property type="match status" value="1"/>
</dbReference>
<comment type="catalytic activity">
    <reaction evidence="8">
        <text>adenylyl-molybdopterin + molybdate = Mo-molybdopterin + AMP + H(+)</text>
        <dbReference type="Rhea" id="RHEA:35047"/>
        <dbReference type="ChEBI" id="CHEBI:15378"/>
        <dbReference type="ChEBI" id="CHEBI:36264"/>
        <dbReference type="ChEBI" id="CHEBI:62727"/>
        <dbReference type="ChEBI" id="CHEBI:71302"/>
        <dbReference type="ChEBI" id="CHEBI:456215"/>
        <dbReference type="EC" id="2.10.1.1"/>
    </reaction>
</comment>
<dbReference type="GO" id="GO:0005829">
    <property type="term" value="C:cytosol"/>
    <property type="evidence" value="ECO:0007669"/>
    <property type="project" value="TreeGrafter"/>
</dbReference>
<dbReference type="Gene3D" id="3.90.105.10">
    <property type="entry name" value="Molybdopterin biosynthesis moea protein, domain 2"/>
    <property type="match status" value="1"/>
</dbReference>
<dbReference type="GO" id="GO:0061599">
    <property type="term" value="F:molybdopterin molybdotransferase activity"/>
    <property type="evidence" value="ECO:0007669"/>
    <property type="project" value="UniProtKB-UniRule"/>
</dbReference>
<organism evidence="11 12">
    <name type="scientific">Candidatus Syntrophocurvum alkaliphilum</name>
    <dbReference type="NCBI Taxonomy" id="2293317"/>
    <lineage>
        <taxon>Bacteria</taxon>
        <taxon>Bacillati</taxon>
        <taxon>Bacillota</taxon>
        <taxon>Clostridia</taxon>
        <taxon>Eubacteriales</taxon>
        <taxon>Syntrophomonadaceae</taxon>
        <taxon>Candidatus Syntrophocurvum</taxon>
    </lineage>
</organism>
<evidence type="ECO:0000313" key="12">
    <source>
        <dbReference type="Proteomes" id="UP000426444"/>
    </source>
</evidence>
<evidence type="ECO:0000259" key="10">
    <source>
        <dbReference type="SMART" id="SM00852"/>
    </source>
</evidence>
<dbReference type="UniPathway" id="UPA00344"/>
<dbReference type="CDD" id="cd00887">
    <property type="entry name" value="MoeA"/>
    <property type="match status" value="1"/>
</dbReference>
<dbReference type="SUPFAM" id="SSF63867">
    <property type="entry name" value="MoeA C-terminal domain-like"/>
    <property type="match status" value="1"/>
</dbReference>
<comment type="pathway">
    <text evidence="2 9">Cofactor biosynthesis; molybdopterin biosynthesis.</text>
</comment>
<dbReference type="InterPro" id="IPR001453">
    <property type="entry name" value="MoaB/Mog_dom"/>
</dbReference>